<name>A0AB33JAT1_9BACT</name>
<dbReference type="InterPro" id="IPR029044">
    <property type="entry name" value="Nucleotide-diphossugar_trans"/>
</dbReference>
<dbReference type="PANTHER" id="PTHR22916:SF3">
    <property type="entry name" value="UDP-GLCNAC:BETAGAL BETA-1,3-N-ACETYLGLUCOSAMINYLTRANSFERASE-LIKE PROTEIN 1"/>
    <property type="match status" value="1"/>
</dbReference>
<dbReference type="GO" id="GO:0016758">
    <property type="term" value="F:hexosyltransferase activity"/>
    <property type="evidence" value="ECO:0007669"/>
    <property type="project" value="UniProtKB-ARBA"/>
</dbReference>
<dbReference type="Gene3D" id="3.90.550.10">
    <property type="entry name" value="Spore Coat Polysaccharide Biosynthesis Protein SpsA, Chain A"/>
    <property type="match status" value="1"/>
</dbReference>
<proteinExistence type="predicted"/>
<dbReference type="Pfam" id="PF00535">
    <property type="entry name" value="Glycos_transf_2"/>
    <property type="match status" value="1"/>
</dbReference>
<dbReference type="InterPro" id="IPR001173">
    <property type="entry name" value="Glyco_trans_2-like"/>
</dbReference>
<gene>
    <name evidence="3" type="ORF">GTC17259_14940</name>
</gene>
<feature type="domain" description="Glycosyltransferase 2-like" evidence="2">
    <location>
        <begin position="5"/>
        <end position="162"/>
    </location>
</feature>
<evidence type="ECO:0000259" key="2">
    <source>
        <dbReference type="Pfam" id="PF00535"/>
    </source>
</evidence>
<dbReference type="CDD" id="cd06433">
    <property type="entry name" value="GT_2_WfgS_like"/>
    <property type="match status" value="1"/>
</dbReference>
<dbReference type="PANTHER" id="PTHR22916">
    <property type="entry name" value="GLYCOSYLTRANSFERASE"/>
    <property type="match status" value="1"/>
</dbReference>
<protein>
    <submittedName>
        <fullName evidence="3">Glycosyltransferase family 2 protein</fullName>
    </submittedName>
</protein>
<dbReference type="EMBL" id="AP035787">
    <property type="protein sequence ID" value="BFO76444.1"/>
    <property type="molecule type" value="Genomic_DNA"/>
</dbReference>
<keyword evidence="1" id="KW-0472">Membrane</keyword>
<dbReference type="SUPFAM" id="SSF53448">
    <property type="entry name" value="Nucleotide-diphospho-sugar transferases"/>
    <property type="match status" value="1"/>
</dbReference>
<dbReference type="AlphaFoldDB" id="A0AB33JAT1"/>
<keyword evidence="1" id="KW-0812">Transmembrane</keyword>
<accession>A0AB33JAT1</accession>
<keyword evidence="1" id="KW-1133">Transmembrane helix</keyword>
<sequence length="257" mass="29612">MITFTIVTCTYCAEHVLQRTVDSVLRQSYGKVEHLIIDGASTDGTLAIVQRYIQANEEVGMHRVVLKSEPDRGLYDAMNKGIMEATGDYLVFLNAGDVFPYVDTLELVAGQVGEDEELPGVLYGDTDVVDDDGAFLYHRRLSPPEHLTWRSFRQGMLVCHQAFYARTDIARCNPYNLNYRLSADVDWCIRVMKDTENRQLSLRHLHMVVVNYLEGGMSIKNHRASLRERFLIMCHHYGLFTTYLMHAWFIIRNLVKR</sequence>
<reference evidence="3" key="1">
    <citation type="submission" date="2024-07" db="EMBL/GenBank/DDBJ databases">
        <title>Complete genome sequence of Prevotella sp. YM-2024 GTC17259.</title>
        <authorList>
            <person name="Hayashi M."/>
            <person name="Muto Y."/>
            <person name="Tanaka K."/>
            <person name="Niwa H."/>
        </authorList>
    </citation>
    <scope>NUCLEOTIDE SEQUENCE</scope>
    <source>
        <strain evidence="3">GTC17259</strain>
    </source>
</reference>
<evidence type="ECO:0000256" key="1">
    <source>
        <dbReference type="SAM" id="Phobius"/>
    </source>
</evidence>
<feature type="transmembrane region" description="Helical" evidence="1">
    <location>
        <begin position="230"/>
        <end position="251"/>
    </location>
</feature>
<evidence type="ECO:0000313" key="3">
    <source>
        <dbReference type="EMBL" id="BFO76444.1"/>
    </source>
</evidence>
<organism evidence="3">
    <name type="scientific">Prevotella sp. GTC17259</name>
    <dbReference type="NCBI Taxonomy" id="3236795"/>
    <lineage>
        <taxon>Bacteria</taxon>
        <taxon>Pseudomonadati</taxon>
        <taxon>Bacteroidota</taxon>
        <taxon>Bacteroidia</taxon>
        <taxon>Bacteroidales</taxon>
        <taxon>Prevotellaceae</taxon>
        <taxon>Prevotella</taxon>
    </lineage>
</organism>